<gene>
    <name evidence="3" type="ORF">Amon01_000453500</name>
</gene>
<dbReference type="Gene3D" id="3.30.1490.40">
    <property type="match status" value="1"/>
</dbReference>
<dbReference type="SMART" id="SM00444">
    <property type="entry name" value="GYF"/>
    <property type="match status" value="1"/>
</dbReference>
<feature type="compositionally biased region" description="Low complexity" evidence="1">
    <location>
        <begin position="560"/>
        <end position="576"/>
    </location>
</feature>
<protein>
    <submittedName>
        <fullName evidence="3">Unnamed protein product</fullName>
    </submittedName>
</protein>
<organism evidence="3 4">
    <name type="scientific">Ambrosiozyma monospora</name>
    <name type="common">Yeast</name>
    <name type="synonym">Endomycopsis monosporus</name>
    <dbReference type="NCBI Taxonomy" id="43982"/>
    <lineage>
        <taxon>Eukaryota</taxon>
        <taxon>Fungi</taxon>
        <taxon>Dikarya</taxon>
        <taxon>Ascomycota</taxon>
        <taxon>Saccharomycotina</taxon>
        <taxon>Pichiomycetes</taxon>
        <taxon>Pichiales</taxon>
        <taxon>Pichiaceae</taxon>
        <taxon>Ambrosiozyma</taxon>
    </lineage>
</organism>
<sequence length="946" mass="100057">MLEPMLAFYIRMDQESRIPNNPLLNLSESSSTTPKSNAGPVTPKLGDTVNLVSINSNSTSTSTSVSTKDTPSYTMNNMFDIYKSMAANNQFIPVPTDEAFRSSTISAPLHVQLLEEKGNNFESQSDTRESQGGQSDISKNLGSLSLSDAINDRPFISKTGTGMSSQNLFNADPTSQKDNSGGLNQKSVIATSLLGAKNSPKVGSRSVTPLSTIQSQHSSMGAGQAHGMINPPPGLAPPNLLDPEQINWYYLDPNGNQQGPFTGKMMHEWHNAKYLGPTLNIKREGETIYRTLHEFSLSVGEADAPFLVKLPPVSSPQAAGFSTGFPGGPHPMLHQGSFNQGFNSGTNLFGAANGSANSIMGVGNGLGGGSQFFGNPASAAFSQQPGWGSTNDFLNPSLYGNASPFLPKSDLNVGLPLNNGVNFSLVGTNSTSVSSPLISSATPLTSSATPLVGTSAVTLTASDSNGSTGNVPIEQATTIEGGTADVDQTLEAIKSKVIDGIFENDNVQTKGTDSTGSQNIDASPSSSSATASKNAEKKSKSDDGKSSDKSLSPIEALKQAKATATKKSAKSSKSASPVVEKAKLSVPASPVPTQADESQESVPKPKQAKPALAPWAVASKSKAQQPVKSLDEIQREEAVKRNKEIEIQKKMEEEDRMLAAKIALEEAANEPQDTPEYKIVKTTSHSQASLPSTSKWGTGTGKTIGATKKVQQPIKTLDEIQKEEQAKAAAKARAQVAASRQQSIAASIAKQSFASAATTNSSSGAWTVVASAKKATKTATPTPTQKTPKTPTTSLSPHLLRSVSATSAQTTDPKPKSSTIITPKSTPASLSPSREFLAWCRSQLQGLYPSVNKDDVLAMILQFPSGADSLEIIADTIYSNSSTMDGRRFSSEFNKRRSKVEEIVKKQGLYFTWTDALNSSASPDNDDDWDMAFTKVVSKKNKRRGN</sequence>
<dbReference type="Pfam" id="PF02213">
    <property type="entry name" value="GYF"/>
    <property type="match status" value="1"/>
</dbReference>
<feature type="region of interest" description="Disordered" evidence="1">
    <location>
        <begin position="506"/>
        <end position="635"/>
    </location>
</feature>
<feature type="compositionally biased region" description="Low complexity" evidence="1">
    <location>
        <begin position="19"/>
        <end position="34"/>
    </location>
</feature>
<feature type="compositionally biased region" description="Polar residues" evidence="1">
    <location>
        <begin position="803"/>
        <end position="827"/>
    </location>
</feature>
<feature type="region of interest" description="Disordered" evidence="1">
    <location>
        <begin position="682"/>
        <end position="704"/>
    </location>
</feature>
<feature type="compositionally biased region" description="Polar residues" evidence="1">
    <location>
        <begin position="506"/>
        <end position="521"/>
    </location>
</feature>
<evidence type="ECO:0000313" key="4">
    <source>
        <dbReference type="Proteomes" id="UP001165063"/>
    </source>
</evidence>
<dbReference type="InterPro" id="IPR003169">
    <property type="entry name" value="GYF"/>
</dbReference>
<feature type="region of interest" description="Disordered" evidence="1">
    <location>
        <begin position="120"/>
        <end position="141"/>
    </location>
</feature>
<feature type="compositionally biased region" description="Polar residues" evidence="1">
    <location>
        <begin position="682"/>
        <end position="694"/>
    </location>
</feature>
<evidence type="ECO:0000256" key="1">
    <source>
        <dbReference type="SAM" id="MobiDB-lite"/>
    </source>
</evidence>
<feature type="compositionally biased region" description="Polar residues" evidence="1">
    <location>
        <begin position="158"/>
        <end position="183"/>
    </location>
</feature>
<dbReference type="GO" id="GO:0005829">
    <property type="term" value="C:cytosol"/>
    <property type="evidence" value="ECO:0007669"/>
    <property type="project" value="TreeGrafter"/>
</dbReference>
<evidence type="ECO:0000313" key="3">
    <source>
        <dbReference type="EMBL" id="GMG35367.1"/>
    </source>
</evidence>
<feature type="compositionally biased region" description="Low complexity" evidence="1">
    <location>
        <begin position="777"/>
        <end position="793"/>
    </location>
</feature>
<dbReference type="InterPro" id="IPR035445">
    <property type="entry name" value="GYF-like_dom_sf"/>
</dbReference>
<dbReference type="InterPro" id="IPR051640">
    <property type="entry name" value="GRB10-interact_GYF"/>
</dbReference>
<feature type="region of interest" description="Disordered" evidence="1">
    <location>
        <begin position="19"/>
        <end position="45"/>
    </location>
</feature>
<feature type="compositionally biased region" description="Low complexity" evidence="1">
    <location>
        <begin position="604"/>
        <end position="616"/>
    </location>
</feature>
<dbReference type="EMBL" id="BSXU01002205">
    <property type="protein sequence ID" value="GMG35367.1"/>
    <property type="molecule type" value="Genomic_DNA"/>
</dbReference>
<dbReference type="AlphaFoldDB" id="A0A9W6YYF9"/>
<feature type="region of interest" description="Disordered" evidence="1">
    <location>
        <begin position="774"/>
        <end position="827"/>
    </location>
</feature>
<dbReference type="OrthoDB" id="48509at2759"/>
<dbReference type="SUPFAM" id="SSF55277">
    <property type="entry name" value="GYF domain"/>
    <property type="match status" value="1"/>
</dbReference>
<accession>A0A9W6YYF9</accession>
<feature type="domain" description="GYF" evidence="2">
    <location>
        <begin position="245"/>
        <end position="293"/>
    </location>
</feature>
<feature type="compositionally biased region" description="Basic and acidic residues" evidence="1">
    <location>
        <begin position="120"/>
        <end position="129"/>
    </location>
</feature>
<feature type="compositionally biased region" description="Basic and acidic residues" evidence="1">
    <location>
        <begin position="534"/>
        <end position="548"/>
    </location>
</feature>
<feature type="region of interest" description="Disordered" evidence="1">
    <location>
        <begin position="723"/>
        <end position="743"/>
    </location>
</feature>
<evidence type="ECO:0000259" key="2">
    <source>
        <dbReference type="PROSITE" id="PS50829"/>
    </source>
</evidence>
<dbReference type="PROSITE" id="PS50829">
    <property type="entry name" value="GYF"/>
    <property type="match status" value="1"/>
</dbReference>
<reference evidence="3" key="1">
    <citation type="submission" date="2023-04" db="EMBL/GenBank/DDBJ databases">
        <title>Ambrosiozyma monospora NBRC 1965.</title>
        <authorList>
            <person name="Ichikawa N."/>
            <person name="Sato H."/>
            <person name="Tonouchi N."/>
        </authorList>
    </citation>
    <scope>NUCLEOTIDE SEQUENCE</scope>
    <source>
        <strain evidence="3">NBRC 1965</strain>
    </source>
</reference>
<name>A0A9W6YYF9_AMBMO</name>
<comment type="caution">
    <text evidence="3">The sequence shown here is derived from an EMBL/GenBank/DDBJ whole genome shotgun (WGS) entry which is preliminary data.</text>
</comment>
<feature type="compositionally biased region" description="Low complexity" evidence="1">
    <location>
        <begin position="522"/>
        <end position="533"/>
    </location>
</feature>
<feature type="compositionally biased region" description="Low complexity" evidence="1">
    <location>
        <begin position="727"/>
        <end position="743"/>
    </location>
</feature>
<dbReference type="PANTHER" id="PTHR14445:SF36">
    <property type="entry name" value="FI03272P-RELATED"/>
    <property type="match status" value="1"/>
</dbReference>
<proteinExistence type="predicted"/>
<feature type="compositionally biased region" description="Polar residues" evidence="1">
    <location>
        <begin position="130"/>
        <end position="141"/>
    </location>
</feature>
<dbReference type="PANTHER" id="PTHR14445">
    <property type="entry name" value="GRB10 INTERACTING GYF PROTEIN"/>
    <property type="match status" value="1"/>
</dbReference>
<keyword evidence="4" id="KW-1185">Reference proteome</keyword>
<feature type="region of interest" description="Disordered" evidence="1">
    <location>
        <begin position="155"/>
        <end position="183"/>
    </location>
</feature>
<dbReference type="Proteomes" id="UP001165063">
    <property type="component" value="Unassembled WGS sequence"/>
</dbReference>
<feature type="compositionally biased region" description="Low complexity" evidence="1">
    <location>
        <begin position="695"/>
        <end position="704"/>
    </location>
</feature>